<name>A0A150G8F9_GONPE</name>
<keyword evidence="5" id="KW-0732">Signal</keyword>
<dbReference type="Pfam" id="PF03016">
    <property type="entry name" value="Exostosin_GT47"/>
    <property type="match status" value="1"/>
</dbReference>
<dbReference type="EMBL" id="LSYV01000051">
    <property type="protein sequence ID" value="KXZ45845.1"/>
    <property type="molecule type" value="Genomic_DNA"/>
</dbReference>
<evidence type="ECO:0000256" key="2">
    <source>
        <dbReference type="ARBA" id="ARBA00010271"/>
    </source>
</evidence>
<sequence>MRLLAILVLLFVGTLVNVRTEGDTELRSALTGQAFNKFQESNKDCAAGCSQYGNCNRELGECECPFGFNGTTCEEPWLPACRTTTVPGVPIFVGRLAPRNCLCYEQLRDATCPAALDGRCSAHIMGIWGALYCFDYTGKPADQQLSELPERMDDPGVRWRRGVMHRERLESPEKGSYEVNRRELEVMQAPPKPEDISYSVPLSKCPARCHDRGICRERPGALPQCFCHSGFTGDNCGQATNSALCPNDCGFRGTCVNGFCKCKPPYWGVACSRSKAYEPAKDSLYHPYYPSLKIYVYDLPLSIAGPQEFDDGETDIYVIYRAFIHFMEALLRDTSGIRTENPYEANLFYIPTFAYYATSNLGDPTGVVVRAVDWVRSKFPFFDRYQGKDHFVVLTADRGACYLRPVPQTKNLIRLVHFGLEAPNITRMAPLMENNEYGCFKSGRDVVLAPYFKAKGPVLTEIQEFLLKPGGAEAMLAKKKVLFFFSGDVRHHEPEYSGGVRQVLSGILANASYPDVVFKGGYLPVSGAEYEDLMTKSKFCLAPYGHGWGIRLTHAIMHACVPVIIQDRVRQPYEDLLHYPDFSIRVPKADLPRLVEILRAVPNEDILRMMRECARYRV</sequence>
<dbReference type="Gene3D" id="2.10.25.10">
    <property type="entry name" value="Laminin"/>
    <property type="match status" value="1"/>
</dbReference>
<dbReference type="InterPro" id="IPR004263">
    <property type="entry name" value="Exostosin"/>
</dbReference>
<feature type="disulfide bond" evidence="4">
    <location>
        <begin position="45"/>
        <end position="55"/>
    </location>
</feature>
<feature type="disulfide bond" evidence="4">
    <location>
        <begin position="205"/>
        <end position="215"/>
    </location>
</feature>
<protein>
    <recommendedName>
        <fullName evidence="6">EGF-like domain-containing protein</fullName>
    </recommendedName>
</protein>
<evidence type="ECO:0000313" key="8">
    <source>
        <dbReference type="Proteomes" id="UP000075714"/>
    </source>
</evidence>
<dbReference type="InterPro" id="IPR000742">
    <property type="entry name" value="EGF"/>
</dbReference>
<accession>A0A150G8F9</accession>
<proteinExistence type="inferred from homology"/>
<comment type="caution">
    <text evidence="4">Lacks conserved residue(s) required for the propagation of feature annotation.</text>
</comment>
<reference evidence="8" key="1">
    <citation type="journal article" date="2016" name="Nat. Commun.">
        <title>The Gonium pectorale genome demonstrates co-option of cell cycle regulation during the evolution of multicellularity.</title>
        <authorList>
            <person name="Hanschen E.R."/>
            <person name="Marriage T.N."/>
            <person name="Ferris P.J."/>
            <person name="Hamaji T."/>
            <person name="Toyoda A."/>
            <person name="Fujiyama A."/>
            <person name="Neme R."/>
            <person name="Noguchi H."/>
            <person name="Minakuchi Y."/>
            <person name="Suzuki M."/>
            <person name="Kawai-Toyooka H."/>
            <person name="Smith D.R."/>
            <person name="Sparks H."/>
            <person name="Anderson J."/>
            <person name="Bakaric R."/>
            <person name="Luria V."/>
            <person name="Karger A."/>
            <person name="Kirschner M.W."/>
            <person name="Durand P.M."/>
            <person name="Michod R.E."/>
            <person name="Nozaki H."/>
            <person name="Olson B.J."/>
        </authorList>
    </citation>
    <scope>NUCLEOTIDE SEQUENCE [LARGE SCALE GENOMIC DNA]</scope>
    <source>
        <strain evidence="8">NIES-2863</strain>
    </source>
</reference>
<dbReference type="PROSITE" id="PS01186">
    <property type="entry name" value="EGF_2"/>
    <property type="match status" value="3"/>
</dbReference>
<feature type="domain" description="EGF-like" evidence="6">
    <location>
        <begin position="201"/>
        <end position="237"/>
    </location>
</feature>
<comment type="similarity">
    <text evidence="2">Belongs to the glycosyltransferase 47 family.</text>
</comment>
<dbReference type="OrthoDB" id="1924787at2759"/>
<dbReference type="GO" id="GO:0016757">
    <property type="term" value="F:glycosyltransferase activity"/>
    <property type="evidence" value="ECO:0007669"/>
    <property type="project" value="InterPro"/>
</dbReference>
<dbReference type="SMART" id="SM00181">
    <property type="entry name" value="EGF"/>
    <property type="match status" value="3"/>
</dbReference>
<dbReference type="InterPro" id="IPR040911">
    <property type="entry name" value="Exostosin_GT47"/>
</dbReference>
<evidence type="ECO:0000313" key="7">
    <source>
        <dbReference type="EMBL" id="KXZ45845.1"/>
    </source>
</evidence>
<comment type="caution">
    <text evidence="7">The sequence shown here is derived from an EMBL/GenBank/DDBJ whole genome shotgun (WGS) entry which is preliminary data.</text>
</comment>
<keyword evidence="3" id="KW-0333">Golgi apparatus</keyword>
<dbReference type="PANTHER" id="PTHR11062">
    <property type="entry name" value="EXOSTOSIN HEPARAN SULFATE GLYCOSYLTRANSFERASE -RELATED"/>
    <property type="match status" value="1"/>
</dbReference>
<evidence type="ECO:0000256" key="3">
    <source>
        <dbReference type="ARBA" id="ARBA00023034"/>
    </source>
</evidence>
<organism evidence="7 8">
    <name type="scientific">Gonium pectorale</name>
    <name type="common">Green alga</name>
    <dbReference type="NCBI Taxonomy" id="33097"/>
    <lineage>
        <taxon>Eukaryota</taxon>
        <taxon>Viridiplantae</taxon>
        <taxon>Chlorophyta</taxon>
        <taxon>core chlorophytes</taxon>
        <taxon>Chlorophyceae</taxon>
        <taxon>CS clade</taxon>
        <taxon>Chlamydomonadales</taxon>
        <taxon>Volvocaceae</taxon>
        <taxon>Gonium</taxon>
    </lineage>
</organism>
<dbReference type="GO" id="GO:0000139">
    <property type="term" value="C:Golgi membrane"/>
    <property type="evidence" value="ECO:0007669"/>
    <property type="project" value="UniProtKB-SubCell"/>
</dbReference>
<evidence type="ECO:0000256" key="1">
    <source>
        <dbReference type="ARBA" id="ARBA00004323"/>
    </source>
</evidence>
<feature type="chain" id="PRO_5007561981" description="EGF-like domain-containing protein" evidence="5">
    <location>
        <begin position="21"/>
        <end position="618"/>
    </location>
</feature>
<feature type="disulfide bond" evidence="4">
    <location>
        <begin position="227"/>
        <end position="236"/>
    </location>
</feature>
<evidence type="ECO:0000256" key="5">
    <source>
        <dbReference type="SAM" id="SignalP"/>
    </source>
</evidence>
<keyword evidence="8" id="KW-1185">Reference proteome</keyword>
<gene>
    <name evidence="7" type="ORF">GPECTOR_50g639</name>
</gene>
<dbReference type="PROSITE" id="PS50026">
    <property type="entry name" value="EGF_3"/>
    <property type="match status" value="2"/>
</dbReference>
<comment type="subcellular location">
    <subcellularLocation>
        <location evidence="1">Golgi apparatus membrane</location>
        <topology evidence="1">Single-pass type II membrane protein</topology>
    </subcellularLocation>
</comment>
<dbReference type="AlphaFoldDB" id="A0A150G8F9"/>
<keyword evidence="4" id="KW-0245">EGF-like domain</keyword>
<evidence type="ECO:0000256" key="4">
    <source>
        <dbReference type="PROSITE-ProRule" id="PRU00076"/>
    </source>
</evidence>
<evidence type="ECO:0000259" key="6">
    <source>
        <dbReference type="PROSITE" id="PS50026"/>
    </source>
</evidence>
<feature type="signal peptide" evidence="5">
    <location>
        <begin position="1"/>
        <end position="20"/>
    </location>
</feature>
<feature type="disulfide bond" evidence="4">
    <location>
        <begin position="64"/>
        <end position="73"/>
    </location>
</feature>
<feature type="domain" description="EGF-like" evidence="6">
    <location>
        <begin position="41"/>
        <end position="74"/>
    </location>
</feature>
<dbReference type="STRING" id="33097.A0A150G8F9"/>
<keyword evidence="4" id="KW-1015">Disulfide bond</keyword>
<dbReference type="PROSITE" id="PS00022">
    <property type="entry name" value="EGF_1"/>
    <property type="match status" value="2"/>
</dbReference>
<dbReference type="PANTHER" id="PTHR11062:SF376">
    <property type="entry name" value="EXOSTOSIN FAMILY PROTEIN"/>
    <property type="match status" value="1"/>
</dbReference>
<dbReference type="Proteomes" id="UP000075714">
    <property type="component" value="Unassembled WGS sequence"/>
</dbReference>